<evidence type="ECO:0000256" key="8">
    <source>
        <dbReference type="ARBA" id="ARBA00023125"/>
    </source>
</evidence>
<dbReference type="SUPFAM" id="SSF48024">
    <property type="entry name" value="N-terminal domain of DnaB helicase"/>
    <property type="match status" value="1"/>
</dbReference>
<evidence type="ECO:0000256" key="2">
    <source>
        <dbReference type="ARBA" id="ARBA00022515"/>
    </source>
</evidence>
<dbReference type="NCBIfam" id="NF004384">
    <property type="entry name" value="PRK05748.1"/>
    <property type="match status" value="1"/>
</dbReference>
<evidence type="ECO:0000256" key="12">
    <source>
        <dbReference type="RuleBase" id="RU362085"/>
    </source>
</evidence>
<comment type="catalytic activity">
    <reaction evidence="10 12">
        <text>ATP + H2O = ADP + phosphate + H(+)</text>
        <dbReference type="Rhea" id="RHEA:13065"/>
        <dbReference type="ChEBI" id="CHEBI:15377"/>
        <dbReference type="ChEBI" id="CHEBI:15378"/>
        <dbReference type="ChEBI" id="CHEBI:30616"/>
        <dbReference type="ChEBI" id="CHEBI:43474"/>
        <dbReference type="ChEBI" id="CHEBI:456216"/>
        <dbReference type="EC" id="5.6.2.3"/>
    </reaction>
</comment>
<evidence type="ECO:0000259" key="13">
    <source>
        <dbReference type="PROSITE" id="PS51199"/>
    </source>
</evidence>
<keyword evidence="15" id="KW-1185">Reference proteome</keyword>
<dbReference type="InterPro" id="IPR007693">
    <property type="entry name" value="DNA_helicase_DnaB-like_N"/>
</dbReference>
<protein>
    <recommendedName>
        <fullName evidence="11 12">Replicative DNA helicase</fullName>
        <ecNumber evidence="11 12">5.6.2.3</ecNumber>
    </recommendedName>
</protein>
<keyword evidence="9" id="KW-0413">Isomerase</keyword>
<dbReference type="Proteomes" id="UP001596047">
    <property type="component" value="Unassembled WGS sequence"/>
</dbReference>
<comment type="caution">
    <text evidence="14">The sequence shown here is derived from an EMBL/GenBank/DDBJ whole genome shotgun (WGS) entry which is preliminary data.</text>
</comment>
<dbReference type="GO" id="GO:0003678">
    <property type="term" value="F:DNA helicase activity"/>
    <property type="evidence" value="ECO:0007669"/>
    <property type="project" value="UniProtKB-EC"/>
</dbReference>
<gene>
    <name evidence="14" type="primary">dnaB</name>
    <name evidence="14" type="ORF">ACFPYJ_29490</name>
</gene>
<evidence type="ECO:0000256" key="7">
    <source>
        <dbReference type="ARBA" id="ARBA00022840"/>
    </source>
</evidence>
<dbReference type="RefSeq" id="WP_379191832.1">
    <property type="nucleotide sequence ID" value="NZ_JBHSOW010000117.1"/>
</dbReference>
<dbReference type="Gene3D" id="1.10.860.10">
    <property type="entry name" value="DNAb Helicase, Chain A"/>
    <property type="match status" value="1"/>
</dbReference>
<dbReference type="InterPro" id="IPR027417">
    <property type="entry name" value="P-loop_NTPase"/>
</dbReference>
<accession>A0ABW0W837</accession>
<dbReference type="PANTHER" id="PTHR30153:SF2">
    <property type="entry name" value="REPLICATIVE DNA HELICASE"/>
    <property type="match status" value="1"/>
</dbReference>
<dbReference type="PROSITE" id="PS51199">
    <property type="entry name" value="SF4_HELICASE"/>
    <property type="match status" value="1"/>
</dbReference>
<evidence type="ECO:0000256" key="1">
    <source>
        <dbReference type="ARBA" id="ARBA00008428"/>
    </source>
</evidence>
<evidence type="ECO:0000256" key="6">
    <source>
        <dbReference type="ARBA" id="ARBA00022806"/>
    </source>
</evidence>
<dbReference type="EC" id="5.6.2.3" evidence="11 12"/>
<dbReference type="Pfam" id="PF00772">
    <property type="entry name" value="DnaB"/>
    <property type="match status" value="1"/>
</dbReference>
<evidence type="ECO:0000256" key="5">
    <source>
        <dbReference type="ARBA" id="ARBA00022801"/>
    </source>
</evidence>
<feature type="domain" description="SF4 helicase" evidence="13">
    <location>
        <begin position="180"/>
        <end position="446"/>
    </location>
</feature>
<dbReference type="PANTHER" id="PTHR30153">
    <property type="entry name" value="REPLICATIVE DNA HELICASE DNAB"/>
    <property type="match status" value="1"/>
</dbReference>
<dbReference type="SUPFAM" id="SSF52540">
    <property type="entry name" value="P-loop containing nucleoside triphosphate hydrolases"/>
    <property type="match status" value="1"/>
</dbReference>
<comment type="function">
    <text evidence="12">The main replicative DNA helicase, it participates in initiation and elongation during chromosome replication. Travels ahead of the DNA replisome, separating dsDNA into templates for DNA synthesis. A processive ATP-dependent 5'-3' DNA helicase it has DNA-dependent ATPase activity.</text>
</comment>
<proteinExistence type="inferred from homology"/>
<keyword evidence="2 12" id="KW-0639">Primosome</keyword>
<dbReference type="InterPro" id="IPR016136">
    <property type="entry name" value="DNA_helicase_N/primase_C"/>
</dbReference>
<dbReference type="InterPro" id="IPR007694">
    <property type="entry name" value="DNA_helicase_DnaB-like_C"/>
</dbReference>
<dbReference type="InterPro" id="IPR036185">
    <property type="entry name" value="DNA_heli_DnaB-like_N_sf"/>
</dbReference>
<dbReference type="EMBL" id="JBHSOW010000117">
    <property type="protein sequence ID" value="MFC5653174.1"/>
    <property type="molecule type" value="Genomic_DNA"/>
</dbReference>
<evidence type="ECO:0000256" key="9">
    <source>
        <dbReference type="ARBA" id="ARBA00023235"/>
    </source>
</evidence>
<evidence type="ECO:0000256" key="3">
    <source>
        <dbReference type="ARBA" id="ARBA00022705"/>
    </source>
</evidence>
<keyword evidence="8 12" id="KW-0238">DNA-binding</keyword>
<evidence type="ECO:0000313" key="14">
    <source>
        <dbReference type="EMBL" id="MFC5653174.1"/>
    </source>
</evidence>
<keyword evidence="7 12" id="KW-0067">ATP-binding</keyword>
<dbReference type="NCBIfam" id="TIGR00665">
    <property type="entry name" value="DnaB"/>
    <property type="match status" value="1"/>
</dbReference>
<evidence type="ECO:0000256" key="10">
    <source>
        <dbReference type="ARBA" id="ARBA00048954"/>
    </source>
</evidence>
<dbReference type="Gene3D" id="3.40.50.300">
    <property type="entry name" value="P-loop containing nucleotide triphosphate hydrolases"/>
    <property type="match status" value="1"/>
</dbReference>
<dbReference type="CDD" id="cd00984">
    <property type="entry name" value="DnaB_C"/>
    <property type="match status" value="1"/>
</dbReference>
<keyword evidence="6 12" id="KW-0347">Helicase</keyword>
<dbReference type="GO" id="GO:0016787">
    <property type="term" value="F:hydrolase activity"/>
    <property type="evidence" value="ECO:0007669"/>
    <property type="project" value="UniProtKB-KW"/>
</dbReference>
<reference evidence="15" key="1">
    <citation type="journal article" date="2019" name="Int. J. Syst. Evol. Microbiol.">
        <title>The Global Catalogue of Microorganisms (GCM) 10K type strain sequencing project: providing services to taxonomists for standard genome sequencing and annotation.</title>
        <authorList>
            <consortium name="The Broad Institute Genomics Platform"/>
            <consortium name="The Broad Institute Genome Sequencing Center for Infectious Disease"/>
            <person name="Wu L."/>
            <person name="Ma J."/>
        </authorList>
    </citation>
    <scope>NUCLEOTIDE SEQUENCE [LARGE SCALE GENOMIC DNA]</scope>
    <source>
        <strain evidence="15">CGMCC 1.3240</strain>
    </source>
</reference>
<organism evidence="14 15">
    <name type="scientific">Paenibacillus solisilvae</name>
    <dbReference type="NCBI Taxonomy" id="2486751"/>
    <lineage>
        <taxon>Bacteria</taxon>
        <taxon>Bacillati</taxon>
        <taxon>Bacillota</taxon>
        <taxon>Bacilli</taxon>
        <taxon>Bacillales</taxon>
        <taxon>Paenibacillaceae</taxon>
        <taxon>Paenibacillus</taxon>
    </lineage>
</organism>
<evidence type="ECO:0000256" key="11">
    <source>
        <dbReference type="NCBIfam" id="TIGR00665"/>
    </source>
</evidence>
<evidence type="ECO:0000313" key="15">
    <source>
        <dbReference type="Proteomes" id="UP001596047"/>
    </source>
</evidence>
<dbReference type="InterPro" id="IPR007692">
    <property type="entry name" value="DNA_helicase_DnaB"/>
</dbReference>
<dbReference type="Pfam" id="PF03796">
    <property type="entry name" value="DnaB_C"/>
    <property type="match status" value="1"/>
</dbReference>
<name>A0ABW0W837_9BACL</name>
<sequence length="453" mass="50575">MSNELMFDRVPPQNIEAEQAVLGAILLQTEALITSMERLRDEDFYNPAHQLIFEAMVELGEASQPIDLVTLTAYLQDRHQLEEIGGVSYLARLANSVPTAANVDYYAQIVEEKSMLRRLIRTATNIVSNGYAAEDDVGILLGEAEQRIMELSNRRSSSGFISIRDVLMEVFEKVELLYSQKGGTTGIPSGFTDLDKMTAGFQRNDLIIVAARPSVGKTAFALNIAQNVGVRARETVAIFSLEMSAAQLVQRMICAESNVDAGRLRTGYLEGDDWEKLTMAIGSLSEAQIYIDDTPGITVSDIRAKCRRLKKERGLGMILIDYLQLIQGRGKAGENRQQEVSEISRTLKQIARELEVPVIALSQLSRGVEQRQDKRPMMSDLRESGSIEQDADIVAFLYRDDYYDKESEKKNIIEIIIAKQRNGPVGTVELAFLKNFNKFVGLDRQHQEPGQAS</sequence>
<comment type="similarity">
    <text evidence="1 12">Belongs to the helicase family. DnaB subfamily.</text>
</comment>
<keyword evidence="5 12" id="KW-0378">Hydrolase</keyword>
<evidence type="ECO:0000256" key="4">
    <source>
        <dbReference type="ARBA" id="ARBA00022741"/>
    </source>
</evidence>
<keyword evidence="4 12" id="KW-0547">Nucleotide-binding</keyword>
<keyword evidence="3 12" id="KW-0235">DNA replication</keyword>